<dbReference type="EMBL" id="PDLN01000018">
    <property type="protein sequence ID" value="RDW61411.1"/>
    <property type="molecule type" value="Genomic_DNA"/>
</dbReference>
<reference evidence="2 3" key="1">
    <citation type="journal article" date="2018" name="IMA Fungus">
        <title>IMA Genome-F 9: Draft genome sequence of Annulohypoxylon stygium, Aspergillus mulundensis, Berkeleyomyces basicola (syn. Thielaviopsis basicola), Ceratocystis smalleyi, two Cercospora beticola strains, Coleophoma cylindrospora, Fusarium fracticaudum, Phialophora cf. hyalina, and Morchella septimelata.</title>
        <authorList>
            <person name="Wingfield B.D."/>
            <person name="Bills G.F."/>
            <person name="Dong Y."/>
            <person name="Huang W."/>
            <person name="Nel W.J."/>
            <person name="Swalarsk-Parry B.S."/>
            <person name="Vaghefi N."/>
            <person name="Wilken P.M."/>
            <person name="An Z."/>
            <person name="de Beer Z.W."/>
            <person name="De Vos L."/>
            <person name="Chen L."/>
            <person name="Duong T.A."/>
            <person name="Gao Y."/>
            <person name="Hammerbacher A."/>
            <person name="Kikkert J.R."/>
            <person name="Li Y."/>
            <person name="Li H."/>
            <person name="Li K."/>
            <person name="Li Q."/>
            <person name="Liu X."/>
            <person name="Ma X."/>
            <person name="Naidoo K."/>
            <person name="Pethybridge S.J."/>
            <person name="Sun J."/>
            <person name="Steenkamp E.T."/>
            <person name="van der Nest M.A."/>
            <person name="van Wyk S."/>
            <person name="Wingfield M.J."/>
            <person name="Xiong C."/>
            <person name="Yue Q."/>
            <person name="Zhang X."/>
        </authorList>
    </citation>
    <scope>NUCLEOTIDE SEQUENCE [LARGE SCALE GENOMIC DNA]</scope>
    <source>
        <strain evidence="2 3">BP5796</strain>
    </source>
</reference>
<feature type="compositionally biased region" description="Low complexity" evidence="1">
    <location>
        <begin position="57"/>
        <end position="74"/>
    </location>
</feature>
<sequence>MRKPKYNLIEEMAKFVATKKLDSHDCSDTKIPRRPDVQGTVLPTHRPHSGHREATIPETESGMSPSGEESPASSRTCGRTSEAGNEYLTPDSACSGKGDMPGTLRYLSENDISIKLPDGTSILYEKLNNVGGFLVLDDAKGLQVWQRADTKVATKPAVVIKGNGSEAEHLLPATIKKAKQQCFTNLPLEVKQVLDHPDCPDDLSLKQVAILTNYRHQIEKTRRKKWRRYIVAAKTMQKISLVRKKLRHQYDDELEAYRKKVQQKIRKSTLMRMKDLIAITAKVEKFEDVLEKCFKVEWSEFAKDL</sequence>
<evidence type="ECO:0000313" key="3">
    <source>
        <dbReference type="Proteomes" id="UP000256328"/>
    </source>
</evidence>
<dbReference type="Proteomes" id="UP000256328">
    <property type="component" value="Unassembled WGS sequence"/>
</dbReference>
<protein>
    <submittedName>
        <fullName evidence="2">Uncharacterized protein</fullName>
    </submittedName>
</protein>
<evidence type="ECO:0000256" key="1">
    <source>
        <dbReference type="SAM" id="MobiDB-lite"/>
    </source>
</evidence>
<comment type="caution">
    <text evidence="2">The sequence shown here is derived from an EMBL/GenBank/DDBJ whole genome shotgun (WGS) entry which is preliminary data.</text>
</comment>
<dbReference type="AlphaFoldDB" id="A0A3D8QI57"/>
<feature type="region of interest" description="Disordered" evidence="1">
    <location>
        <begin position="20"/>
        <end position="96"/>
    </location>
</feature>
<proteinExistence type="predicted"/>
<dbReference type="OrthoDB" id="10323222at2759"/>
<keyword evidence="3" id="KW-1185">Reference proteome</keyword>
<name>A0A3D8QI57_9HELO</name>
<evidence type="ECO:0000313" key="2">
    <source>
        <dbReference type="EMBL" id="RDW61411.1"/>
    </source>
</evidence>
<organism evidence="2 3">
    <name type="scientific">Coleophoma crateriformis</name>
    <dbReference type="NCBI Taxonomy" id="565419"/>
    <lineage>
        <taxon>Eukaryota</taxon>
        <taxon>Fungi</taxon>
        <taxon>Dikarya</taxon>
        <taxon>Ascomycota</taxon>
        <taxon>Pezizomycotina</taxon>
        <taxon>Leotiomycetes</taxon>
        <taxon>Helotiales</taxon>
        <taxon>Dermateaceae</taxon>
        <taxon>Coleophoma</taxon>
    </lineage>
</organism>
<accession>A0A3D8QI57</accession>
<feature type="compositionally biased region" description="Basic and acidic residues" evidence="1">
    <location>
        <begin position="20"/>
        <end position="36"/>
    </location>
</feature>
<gene>
    <name evidence="2" type="ORF">BP5796_11303</name>
</gene>